<protein>
    <recommendedName>
        <fullName evidence="7">Lipopolysaccharide assembly protein A domain-containing protein</fullName>
    </recommendedName>
</protein>
<dbReference type="InterPro" id="IPR010445">
    <property type="entry name" value="LapA_dom"/>
</dbReference>
<accession>A0ABP7M4M4</accession>
<evidence type="ECO:0000256" key="1">
    <source>
        <dbReference type="ARBA" id="ARBA00022475"/>
    </source>
</evidence>
<keyword evidence="1" id="KW-1003">Cell membrane</keyword>
<keyword evidence="9" id="KW-1185">Reference proteome</keyword>
<evidence type="ECO:0000313" key="9">
    <source>
        <dbReference type="Proteomes" id="UP001501565"/>
    </source>
</evidence>
<organism evidence="8 9">
    <name type="scientific">Litoribacillus peritrichatus</name>
    <dbReference type="NCBI Taxonomy" id="718191"/>
    <lineage>
        <taxon>Bacteria</taxon>
        <taxon>Pseudomonadati</taxon>
        <taxon>Pseudomonadota</taxon>
        <taxon>Gammaproteobacteria</taxon>
        <taxon>Oceanospirillales</taxon>
        <taxon>Oceanospirillaceae</taxon>
        <taxon>Litoribacillus</taxon>
    </lineage>
</organism>
<name>A0ABP7M4M4_9GAMM</name>
<feature type="transmembrane region" description="Helical" evidence="6">
    <location>
        <begin position="45"/>
        <end position="70"/>
    </location>
</feature>
<keyword evidence="3 6" id="KW-1133">Transmembrane helix</keyword>
<feature type="coiled-coil region" evidence="5">
    <location>
        <begin position="68"/>
        <end position="95"/>
    </location>
</feature>
<proteinExistence type="predicted"/>
<keyword evidence="5" id="KW-0175">Coiled coil</keyword>
<evidence type="ECO:0000256" key="4">
    <source>
        <dbReference type="ARBA" id="ARBA00023136"/>
    </source>
</evidence>
<evidence type="ECO:0000256" key="5">
    <source>
        <dbReference type="SAM" id="Coils"/>
    </source>
</evidence>
<evidence type="ECO:0000256" key="2">
    <source>
        <dbReference type="ARBA" id="ARBA00022692"/>
    </source>
</evidence>
<evidence type="ECO:0000256" key="3">
    <source>
        <dbReference type="ARBA" id="ARBA00022989"/>
    </source>
</evidence>
<feature type="domain" description="Lipopolysaccharide assembly protein A" evidence="7">
    <location>
        <begin position="27"/>
        <end position="89"/>
    </location>
</feature>
<dbReference type="Pfam" id="PF06305">
    <property type="entry name" value="LapA_dom"/>
    <property type="match status" value="1"/>
</dbReference>
<reference evidence="9" key="1">
    <citation type="journal article" date="2019" name="Int. J. Syst. Evol. Microbiol.">
        <title>The Global Catalogue of Microorganisms (GCM) 10K type strain sequencing project: providing services to taxonomists for standard genome sequencing and annotation.</title>
        <authorList>
            <consortium name="The Broad Institute Genomics Platform"/>
            <consortium name="The Broad Institute Genome Sequencing Center for Infectious Disease"/>
            <person name="Wu L."/>
            <person name="Ma J."/>
        </authorList>
    </citation>
    <scope>NUCLEOTIDE SEQUENCE [LARGE SCALE GENOMIC DNA]</scope>
    <source>
        <strain evidence="9">JCM 17551</strain>
    </source>
</reference>
<comment type="caution">
    <text evidence="8">The sequence shown here is derived from an EMBL/GenBank/DDBJ whole genome shotgun (WGS) entry which is preliminary data.</text>
</comment>
<evidence type="ECO:0000256" key="6">
    <source>
        <dbReference type="SAM" id="Phobius"/>
    </source>
</evidence>
<keyword evidence="4 6" id="KW-0472">Membrane</keyword>
<dbReference type="Proteomes" id="UP001501565">
    <property type="component" value="Unassembled WGS sequence"/>
</dbReference>
<sequence>MRLLKLLFFIVVMSVVAITGALFVIDNPTLVDINFYKWQLPNISVPLLSLFVFAVGLLTGAFATVIRVIALQSKLALVKRQLKQVEKERDKLRLLGIKE</sequence>
<gene>
    <name evidence="8" type="ORF">GCM10022277_05810</name>
</gene>
<dbReference type="RefSeq" id="WP_344795307.1">
    <property type="nucleotide sequence ID" value="NZ_BAABBN010000004.1"/>
</dbReference>
<evidence type="ECO:0000313" key="8">
    <source>
        <dbReference type="EMBL" id="GAA3914113.1"/>
    </source>
</evidence>
<evidence type="ECO:0000259" key="7">
    <source>
        <dbReference type="Pfam" id="PF06305"/>
    </source>
</evidence>
<dbReference type="EMBL" id="BAABBN010000004">
    <property type="protein sequence ID" value="GAA3914113.1"/>
    <property type="molecule type" value="Genomic_DNA"/>
</dbReference>
<feature type="transmembrane region" description="Helical" evidence="6">
    <location>
        <begin position="7"/>
        <end position="25"/>
    </location>
</feature>
<keyword evidence="2 6" id="KW-0812">Transmembrane</keyword>